<protein>
    <submittedName>
        <fullName evidence="1">Uncharacterized protein</fullName>
    </submittedName>
</protein>
<dbReference type="RefSeq" id="WP_135312143.1">
    <property type="nucleotide sequence ID" value="NZ_CP038439.1"/>
</dbReference>
<gene>
    <name evidence="1" type="ORF">E4191_03275</name>
    <name evidence="2" type="ORF">E4L95_03560</name>
</gene>
<evidence type="ECO:0000313" key="2">
    <source>
        <dbReference type="EMBL" id="TGN67832.1"/>
    </source>
</evidence>
<reference evidence="1" key="2">
    <citation type="journal article" date="2020" name="Int. J. Syst. Evol. Microbiol.">
        <title>Paracoccus liaowanqingii sp. nov., isolated from Tibetan antelope (Pantholops hodgsonii).</title>
        <authorList>
            <person name="Li J."/>
            <person name="Lu S."/>
            <person name="Jin D."/>
            <person name="Yang J."/>
            <person name="Lai X.H."/>
            <person name="Huang Y."/>
            <person name="Tian Z."/>
            <person name="Dong K."/>
            <person name="Zhang S."/>
            <person name="Lei W."/>
            <person name="Pu J."/>
            <person name="Zhang G."/>
            <person name="Wu X."/>
            <person name="Huang Y."/>
            <person name="Ren Z."/>
            <person name="Wang S."/>
            <person name="Xu J."/>
        </authorList>
    </citation>
    <scope>NUCLEOTIDE SEQUENCE</scope>
    <source>
        <strain evidence="1">2251</strain>
    </source>
</reference>
<evidence type="ECO:0000313" key="3">
    <source>
        <dbReference type="Proteomes" id="UP000296374"/>
    </source>
</evidence>
<dbReference type="OrthoDB" id="7363897at2"/>
<organism evidence="1 3">
    <name type="scientific">Paracoccus liaowanqingii</name>
    <dbReference type="NCBI Taxonomy" id="2560053"/>
    <lineage>
        <taxon>Bacteria</taxon>
        <taxon>Pseudomonadati</taxon>
        <taxon>Pseudomonadota</taxon>
        <taxon>Alphaproteobacteria</taxon>
        <taxon>Rhodobacterales</taxon>
        <taxon>Paracoccaceae</taxon>
        <taxon>Paracoccus</taxon>
    </lineage>
</organism>
<evidence type="ECO:0000313" key="4">
    <source>
        <dbReference type="Proteomes" id="UP000297972"/>
    </source>
</evidence>
<evidence type="ECO:0000313" key="1">
    <source>
        <dbReference type="EMBL" id="QBX33849.1"/>
    </source>
</evidence>
<keyword evidence="4" id="KW-1185">Reference proteome</keyword>
<dbReference type="AlphaFoldDB" id="A0A4P7HIE4"/>
<accession>A0A4Z1CRT3</accession>
<dbReference type="Proteomes" id="UP000297972">
    <property type="component" value="Unassembled WGS sequence"/>
</dbReference>
<proteinExistence type="predicted"/>
<reference evidence="3 4" key="1">
    <citation type="submission" date="2019-03" db="EMBL/GenBank/DDBJ databases">
        <authorList>
            <person name="Li J."/>
        </authorList>
    </citation>
    <scope>NUCLEOTIDE SEQUENCE [LARGE SCALE GENOMIC DNA]</scope>
    <source>
        <strain evidence="3">2251</strain>
        <strain evidence="2 4">3058</strain>
    </source>
</reference>
<dbReference type="Proteomes" id="UP000296374">
    <property type="component" value="Chromosome"/>
</dbReference>
<name>A0A4P7HIE4_9RHOB</name>
<dbReference type="KEGG" id="plia:E4191_03275"/>
<accession>A0A4P7HIE4</accession>
<dbReference type="EMBL" id="CP038439">
    <property type="protein sequence ID" value="QBX33849.1"/>
    <property type="molecule type" value="Genomic_DNA"/>
</dbReference>
<sequence>MIELLFVVCLSSEPASCRDRSMIFTEDIGLMGCMMGAQSQLAKWVETRPQERIVSWRCKAAGASERSA</sequence>
<dbReference type="EMBL" id="SRPG01000020">
    <property type="protein sequence ID" value="TGN67832.1"/>
    <property type="molecule type" value="Genomic_DNA"/>
</dbReference>